<dbReference type="Pfam" id="PF22495">
    <property type="entry name" value="HTH_92"/>
    <property type="match status" value="1"/>
</dbReference>
<evidence type="ECO:0000259" key="1">
    <source>
        <dbReference type="Pfam" id="PF22495"/>
    </source>
</evidence>
<accession>A0A557QSJ7</accession>
<feature type="domain" description="RsaL-like HTH" evidence="1">
    <location>
        <begin position="31"/>
        <end position="72"/>
    </location>
</feature>
<dbReference type="EMBL" id="VMNK01000010">
    <property type="protein sequence ID" value="TVO55892.1"/>
    <property type="molecule type" value="Genomic_DNA"/>
</dbReference>
<dbReference type="InterPro" id="IPR055172">
    <property type="entry name" value="HTH_RsaL-like"/>
</dbReference>
<sequence length="107" mass="12330">MDFYEAPDFDVKVHPKRVSRIERVLNDIGAQRDKANYTQVDFWRRFGITQSAGSRMEQGKPIPIPAQILIALEELGYVSQEQLIEAMRLVEEADGPRRGKPRREEAC</sequence>
<name>A0A557QSJ7_9RHOO</name>
<dbReference type="OrthoDB" id="3173404at2"/>
<gene>
    <name evidence="2" type="ORF">FHP91_11800</name>
</gene>
<dbReference type="Gene3D" id="1.10.260.40">
    <property type="entry name" value="lambda repressor-like DNA-binding domains"/>
    <property type="match status" value="1"/>
</dbReference>
<dbReference type="RefSeq" id="WP_144309802.1">
    <property type="nucleotide sequence ID" value="NZ_VMNK01000010.1"/>
</dbReference>
<evidence type="ECO:0000313" key="2">
    <source>
        <dbReference type="EMBL" id="TVO55892.1"/>
    </source>
</evidence>
<evidence type="ECO:0000313" key="3">
    <source>
        <dbReference type="Proteomes" id="UP000319502"/>
    </source>
</evidence>
<dbReference type="Proteomes" id="UP000319502">
    <property type="component" value="Unassembled WGS sequence"/>
</dbReference>
<dbReference type="InterPro" id="IPR010982">
    <property type="entry name" value="Lambda_DNA-bd_dom_sf"/>
</dbReference>
<dbReference type="CDD" id="cd00093">
    <property type="entry name" value="HTH_XRE"/>
    <property type="match status" value="1"/>
</dbReference>
<organism evidence="2 3">
    <name type="scientific">Denitromonas halophila</name>
    <dbReference type="NCBI Taxonomy" id="1629404"/>
    <lineage>
        <taxon>Bacteria</taxon>
        <taxon>Pseudomonadati</taxon>
        <taxon>Pseudomonadota</taxon>
        <taxon>Betaproteobacteria</taxon>
        <taxon>Rhodocyclales</taxon>
        <taxon>Zoogloeaceae</taxon>
        <taxon>Denitromonas</taxon>
    </lineage>
</organism>
<dbReference type="SUPFAM" id="SSF47413">
    <property type="entry name" value="lambda repressor-like DNA-binding domains"/>
    <property type="match status" value="1"/>
</dbReference>
<protein>
    <submittedName>
        <fullName evidence="2">Helix-turn-helix transcriptional regulator</fullName>
    </submittedName>
</protein>
<dbReference type="InterPro" id="IPR001387">
    <property type="entry name" value="Cro/C1-type_HTH"/>
</dbReference>
<reference evidence="2 3" key="1">
    <citation type="submission" date="2019-07" db="EMBL/GenBank/DDBJ databases">
        <title>The pathways for chlorine oxyanion respiration interact through the shared metabolite chlorate.</title>
        <authorList>
            <person name="Barnum T.P."/>
            <person name="Cheng Y."/>
            <person name="Hill K.A."/>
            <person name="Lucas L.N."/>
            <person name="Carlson H.K."/>
            <person name="Coates J.D."/>
        </authorList>
    </citation>
    <scope>NUCLEOTIDE SEQUENCE [LARGE SCALE GENOMIC DNA]</scope>
    <source>
        <strain evidence="2 3">SFB-3</strain>
    </source>
</reference>
<dbReference type="AlphaFoldDB" id="A0A557QSJ7"/>
<comment type="caution">
    <text evidence="2">The sequence shown here is derived from an EMBL/GenBank/DDBJ whole genome shotgun (WGS) entry which is preliminary data.</text>
</comment>
<proteinExistence type="predicted"/>
<dbReference type="GO" id="GO:0003677">
    <property type="term" value="F:DNA binding"/>
    <property type="evidence" value="ECO:0007669"/>
    <property type="project" value="InterPro"/>
</dbReference>
<keyword evidence="3" id="KW-1185">Reference proteome</keyword>